<dbReference type="EMBL" id="AAYY01000015">
    <property type="protein sequence ID" value="EDP41795.1"/>
    <property type="molecule type" value="Genomic_DNA"/>
</dbReference>
<dbReference type="Gene3D" id="1.10.472.10">
    <property type="entry name" value="Cyclin-like"/>
    <property type="match status" value="2"/>
</dbReference>
<sequence length="721" mass="78451">MDHSRQFGARPLRLTAQQPSLKLPPAKTQGVQRAPRPALVDVSNRDTYSQNQPPAAAVSLPQFKPPLTKQASTGSIPLPAVAGPAPAPAPAPAHAPAPVPTSSQAHMSVPMPVPVSLPVSTGAPTQPPAPAFPITRRLTLMEPVAPQASQTKPQAPLQLQPQPALPSHPHPPALPLSQSQSQSQSLSQLQLQSQPPQTQSYSHFPSHPHVSTQTHAHLPSQPADHRQMSAPPSHAAHASTSLPMPVPTTATAATAAVGAPASAPASAPAATWLSGTSANLRRFSTVPGSRTSYVPSAIPNALPVVLPVRSDGQGGASDVSMATDTSMHAAATIDTTPEDILPQSRSSVSVRSDDSEVLAELEMDLDPAGIVTLTLDQEVIEQRRVLDISDRFEMCVLVPQALAAQSERRDLVRHGQMAASAAAHDDEMMRLGLDTEEARDISMVAEYAQDIFDYMACTERESMANPNYMDFQDEIQWHMRATLIDWLLQVHMRYHMLPETLWIAVNLVDRFLSARIVSLAKLQLVGVTAMFIAAKYEEILAPSVEEFVYMTDGGYSREEILKGERIVLSTLDFNVSPYCSPYSWVRRISKADDYDIQTRTLCKCLMEVTLLNHLFLRVRPSMIAAIGMYLAKRMLGGLWDDAFVYYSRFSEAQLLPGANLILEKLMEPGFEEQFVYKKYASKKFLKASIYARNWALRHRTALSAASKSQSPSSSASPNDAH</sequence>
<reference evidence="8 9" key="1">
    <citation type="journal article" date="2007" name="Proc. Natl. Acad. Sci. U.S.A.">
        <title>Dandruff-associated Malassezia genomes reveal convergent and divergent virulence traits shared with plant and human fungal pathogens.</title>
        <authorList>
            <person name="Xu J."/>
            <person name="Saunders C.W."/>
            <person name="Hu P."/>
            <person name="Grant R.A."/>
            <person name="Boekhout T."/>
            <person name="Kuramae E.E."/>
            <person name="Kronstad J.W."/>
            <person name="Deangelis Y.M."/>
            <person name="Reeder N.L."/>
            <person name="Johnstone K.R."/>
            <person name="Leland M."/>
            <person name="Fieno A.M."/>
            <person name="Begley W.M."/>
            <person name="Sun Y."/>
            <person name="Lacey M.P."/>
            <person name="Chaudhary T."/>
            <person name="Keough T."/>
            <person name="Chu L."/>
            <person name="Sears R."/>
            <person name="Yuan B."/>
            <person name="Dawson T.L.Jr."/>
        </authorList>
    </citation>
    <scope>NUCLEOTIDE SEQUENCE [LARGE SCALE GENOMIC DNA]</scope>
    <source>
        <strain evidence="9">ATCC MYA-4612 / CBS 7966</strain>
    </source>
</reference>
<feature type="region of interest" description="Disordered" evidence="5">
    <location>
        <begin position="1"/>
        <end position="105"/>
    </location>
</feature>
<keyword evidence="2 4" id="KW-0195">Cyclin</keyword>
<dbReference type="GO" id="GO:0051301">
    <property type="term" value="P:cell division"/>
    <property type="evidence" value="ECO:0007669"/>
    <property type="project" value="UniProtKB-KW"/>
</dbReference>
<feature type="domain" description="Cyclin-like" evidence="6">
    <location>
        <begin position="485"/>
        <end position="569"/>
    </location>
</feature>
<proteinExistence type="inferred from homology"/>
<dbReference type="InterPro" id="IPR006671">
    <property type="entry name" value="Cyclin_N"/>
</dbReference>
<evidence type="ECO:0000256" key="4">
    <source>
        <dbReference type="RuleBase" id="RU000383"/>
    </source>
</evidence>
<feature type="domain" description="Cyclin C-terminal" evidence="7">
    <location>
        <begin position="579"/>
        <end position="693"/>
    </location>
</feature>
<dbReference type="OMA" id="DEIQWHM"/>
<dbReference type="InterPro" id="IPR036915">
    <property type="entry name" value="Cyclin-like_sf"/>
</dbReference>
<evidence type="ECO:0000256" key="2">
    <source>
        <dbReference type="ARBA" id="ARBA00023127"/>
    </source>
</evidence>
<comment type="similarity">
    <text evidence="4">Belongs to the cyclin family.</text>
</comment>
<dbReference type="Proteomes" id="UP000008837">
    <property type="component" value="Unassembled WGS sequence"/>
</dbReference>
<dbReference type="RefSeq" id="XP_001729009.1">
    <property type="nucleotide sequence ID" value="XM_001728957.1"/>
</dbReference>
<evidence type="ECO:0000313" key="8">
    <source>
        <dbReference type="EMBL" id="EDP41795.1"/>
    </source>
</evidence>
<gene>
    <name evidence="8" type="ORF">MGL_3797</name>
</gene>
<dbReference type="VEuPathDB" id="FungiDB:MGL_3797"/>
<name>A8QAN8_MALGO</name>
<feature type="compositionally biased region" description="Pro residues" evidence="5">
    <location>
        <begin position="85"/>
        <end position="99"/>
    </location>
</feature>
<protein>
    <submittedName>
        <fullName evidence="8">Uncharacterized protein</fullName>
    </submittedName>
</protein>
<keyword evidence="1" id="KW-0132">Cell division</keyword>
<dbReference type="OrthoDB" id="5590282at2759"/>
<evidence type="ECO:0000259" key="7">
    <source>
        <dbReference type="SMART" id="SM01332"/>
    </source>
</evidence>
<dbReference type="GeneID" id="5853316"/>
<dbReference type="KEGG" id="mgl:MGL_3797"/>
<feature type="region of interest" description="Disordered" evidence="5">
    <location>
        <begin position="145"/>
        <end position="246"/>
    </location>
</feature>
<dbReference type="SMART" id="SM00385">
    <property type="entry name" value="CYCLIN"/>
    <property type="match status" value="2"/>
</dbReference>
<dbReference type="CDD" id="cd20512">
    <property type="entry name" value="CYCLIN_CLBs_yeast_rpt2"/>
    <property type="match status" value="1"/>
</dbReference>
<keyword evidence="9" id="KW-1185">Reference proteome</keyword>
<dbReference type="InterPro" id="IPR013763">
    <property type="entry name" value="Cyclin-like_dom"/>
</dbReference>
<evidence type="ECO:0000256" key="1">
    <source>
        <dbReference type="ARBA" id="ARBA00022618"/>
    </source>
</evidence>
<dbReference type="SUPFAM" id="SSF47954">
    <property type="entry name" value="Cyclin-like"/>
    <property type="match status" value="2"/>
</dbReference>
<keyword evidence="3" id="KW-0131">Cell cycle</keyword>
<dbReference type="Pfam" id="PF00134">
    <property type="entry name" value="Cyclin_N"/>
    <property type="match status" value="1"/>
</dbReference>
<dbReference type="SMART" id="SM01332">
    <property type="entry name" value="Cyclin_C"/>
    <property type="match status" value="1"/>
</dbReference>
<feature type="compositionally biased region" description="Low complexity" evidence="5">
    <location>
        <begin position="175"/>
        <end position="197"/>
    </location>
</feature>
<dbReference type="AlphaFoldDB" id="A8QAN8"/>
<evidence type="ECO:0000256" key="3">
    <source>
        <dbReference type="ARBA" id="ARBA00023306"/>
    </source>
</evidence>
<organism evidence="8 9">
    <name type="scientific">Malassezia globosa (strain ATCC MYA-4612 / CBS 7966)</name>
    <name type="common">Dandruff-associated fungus</name>
    <dbReference type="NCBI Taxonomy" id="425265"/>
    <lineage>
        <taxon>Eukaryota</taxon>
        <taxon>Fungi</taxon>
        <taxon>Dikarya</taxon>
        <taxon>Basidiomycota</taxon>
        <taxon>Ustilaginomycotina</taxon>
        <taxon>Malasseziomycetes</taxon>
        <taxon>Malasseziales</taxon>
        <taxon>Malasseziaceae</taxon>
        <taxon>Malassezia</taxon>
    </lineage>
</organism>
<feature type="compositionally biased region" description="Pro residues" evidence="5">
    <location>
        <begin position="163"/>
        <end position="174"/>
    </location>
</feature>
<dbReference type="PANTHER" id="PTHR10177">
    <property type="entry name" value="CYCLINS"/>
    <property type="match status" value="1"/>
</dbReference>
<dbReference type="InParanoid" id="A8QAN8"/>
<dbReference type="PROSITE" id="PS00292">
    <property type="entry name" value="CYCLINS"/>
    <property type="match status" value="1"/>
</dbReference>
<accession>A8QAN8</accession>
<evidence type="ECO:0000259" key="6">
    <source>
        <dbReference type="SMART" id="SM00385"/>
    </source>
</evidence>
<feature type="compositionally biased region" description="Low complexity" evidence="5">
    <location>
        <begin position="153"/>
        <end position="162"/>
    </location>
</feature>
<dbReference type="InterPro" id="IPR004367">
    <property type="entry name" value="Cyclin_C-dom"/>
</dbReference>
<dbReference type="STRING" id="425265.A8QAN8"/>
<dbReference type="InterPro" id="IPR039361">
    <property type="entry name" value="Cyclin"/>
</dbReference>
<dbReference type="Pfam" id="PF02984">
    <property type="entry name" value="Cyclin_C"/>
    <property type="match status" value="1"/>
</dbReference>
<dbReference type="InterPro" id="IPR048258">
    <property type="entry name" value="Cyclins_cyclin-box"/>
</dbReference>
<dbReference type="FunFam" id="1.10.472.10:FF:000001">
    <property type="entry name" value="G2/mitotic-specific cyclin"/>
    <property type="match status" value="1"/>
</dbReference>
<evidence type="ECO:0000313" key="9">
    <source>
        <dbReference type="Proteomes" id="UP000008837"/>
    </source>
</evidence>
<feature type="compositionally biased region" description="Low complexity" evidence="5">
    <location>
        <begin position="229"/>
        <end position="246"/>
    </location>
</feature>
<feature type="domain" description="Cyclin-like" evidence="6">
    <location>
        <begin position="583"/>
        <end position="663"/>
    </location>
</feature>
<comment type="caution">
    <text evidence="8">The sequence shown here is derived from an EMBL/GenBank/DDBJ whole genome shotgun (WGS) entry which is preliminary data.</text>
</comment>
<evidence type="ECO:0000256" key="5">
    <source>
        <dbReference type="SAM" id="MobiDB-lite"/>
    </source>
</evidence>
<feature type="compositionally biased region" description="Polar residues" evidence="5">
    <location>
        <begin position="198"/>
        <end position="215"/>
    </location>
</feature>